<comment type="caution">
    <text evidence="1">The sequence shown here is derived from an EMBL/GenBank/DDBJ whole genome shotgun (WGS) entry which is preliminary data.</text>
</comment>
<dbReference type="AlphaFoldDB" id="A0A8J4XPQ7"/>
<evidence type="ECO:0000313" key="1">
    <source>
        <dbReference type="EMBL" id="KAG0711547.1"/>
    </source>
</evidence>
<organism evidence="1 2">
    <name type="scientific">Chionoecetes opilio</name>
    <name type="common">Atlantic snow crab</name>
    <name type="synonym">Cancer opilio</name>
    <dbReference type="NCBI Taxonomy" id="41210"/>
    <lineage>
        <taxon>Eukaryota</taxon>
        <taxon>Metazoa</taxon>
        <taxon>Ecdysozoa</taxon>
        <taxon>Arthropoda</taxon>
        <taxon>Crustacea</taxon>
        <taxon>Multicrustacea</taxon>
        <taxon>Malacostraca</taxon>
        <taxon>Eumalacostraca</taxon>
        <taxon>Eucarida</taxon>
        <taxon>Decapoda</taxon>
        <taxon>Pleocyemata</taxon>
        <taxon>Brachyura</taxon>
        <taxon>Eubrachyura</taxon>
        <taxon>Majoidea</taxon>
        <taxon>Majidae</taxon>
        <taxon>Chionoecetes</taxon>
    </lineage>
</organism>
<evidence type="ECO:0000313" key="2">
    <source>
        <dbReference type="Proteomes" id="UP000770661"/>
    </source>
</evidence>
<reference evidence="1" key="1">
    <citation type="submission" date="2020-07" db="EMBL/GenBank/DDBJ databases">
        <title>The High-quality genome of the commercially important snow crab, Chionoecetes opilio.</title>
        <authorList>
            <person name="Jeong J.-H."/>
            <person name="Ryu S."/>
        </authorList>
    </citation>
    <scope>NUCLEOTIDE SEQUENCE</scope>
    <source>
        <strain evidence="1">MADBK_172401_WGS</strain>
        <tissue evidence="1">Digestive gland</tissue>
    </source>
</reference>
<protein>
    <submittedName>
        <fullName evidence="1">Uncharacterized protein</fullName>
    </submittedName>
</protein>
<sequence>MSGILYQVTAVAVCGSEVYVGTTWGCVVVAEAGSMRPITVFRPYENEVRAIVPLPPVSVVLDQGGSEDHPDGFGVDREGVQSPTPLLATIGKGYRNLLGRYAPMPRSAQSEPVAPRAMYCLLWRAHHWLNT</sequence>
<accession>A0A8J4XPQ7</accession>
<keyword evidence="2" id="KW-1185">Reference proteome</keyword>
<gene>
    <name evidence="1" type="ORF">GWK47_020414</name>
</gene>
<name>A0A8J4XPQ7_CHIOP</name>
<proteinExistence type="predicted"/>
<dbReference type="Proteomes" id="UP000770661">
    <property type="component" value="Unassembled WGS sequence"/>
</dbReference>
<dbReference type="OrthoDB" id="10252328at2759"/>
<dbReference type="EMBL" id="JACEEZ010023234">
    <property type="protein sequence ID" value="KAG0711547.1"/>
    <property type="molecule type" value="Genomic_DNA"/>
</dbReference>